<dbReference type="RefSeq" id="WP_184680226.1">
    <property type="nucleotide sequence ID" value="NZ_JACHLL010000001.1"/>
</dbReference>
<evidence type="ECO:0000313" key="9">
    <source>
        <dbReference type="EMBL" id="MBB6340282.1"/>
    </source>
</evidence>
<organism evidence="9 10">
    <name type="scientific">Pseudomonas fluvialis</name>
    <dbReference type="NCBI Taxonomy" id="1793966"/>
    <lineage>
        <taxon>Bacteria</taxon>
        <taxon>Pseudomonadati</taxon>
        <taxon>Pseudomonadota</taxon>
        <taxon>Gammaproteobacteria</taxon>
        <taxon>Pseudomonadales</taxon>
        <taxon>Pseudomonadaceae</taxon>
        <taxon>Pseudomonas</taxon>
    </lineage>
</organism>
<keyword evidence="3 9" id="KW-0808">Transferase</keyword>
<dbReference type="GO" id="GO:0016776">
    <property type="term" value="F:phosphotransferase activity, phosphate group as acceptor"/>
    <property type="evidence" value="ECO:0007669"/>
    <property type="project" value="TreeGrafter"/>
</dbReference>
<keyword evidence="4 7" id="KW-0812">Transmembrane</keyword>
<keyword evidence="2" id="KW-1003">Cell membrane</keyword>
<dbReference type="PANTHER" id="PTHR30443">
    <property type="entry name" value="INNER MEMBRANE PROTEIN"/>
    <property type="match status" value="1"/>
</dbReference>
<accession>A0A7X0BPI2</accession>
<keyword evidence="10" id="KW-1185">Reference proteome</keyword>
<dbReference type="Proteomes" id="UP000557193">
    <property type="component" value="Unassembled WGS sequence"/>
</dbReference>
<dbReference type="EC" id="2.7.8.-" evidence="9"/>
<feature type="transmembrane region" description="Helical" evidence="7">
    <location>
        <begin position="152"/>
        <end position="170"/>
    </location>
</feature>
<evidence type="ECO:0000256" key="4">
    <source>
        <dbReference type="ARBA" id="ARBA00022692"/>
    </source>
</evidence>
<evidence type="ECO:0000256" key="3">
    <source>
        <dbReference type="ARBA" id="ARBA00022679"/>
    </source>
</evidence>
<dbReference type="GO" id="GO:0009244">
    <property type="term" value="P:lipopolysaccharide core region biosynthetic process"/>
    <property type="evidence" value="ECO:0007669"/>
    <property type="project" value="TreeGrafter"/>
</dbReference>
<dbReference type="NCBIfam" id="NF007933">
    <property type="entry name" value="PRK10649.1"/>
    <property type="match status" value="1"/>
</dbReference>
<dbReference type="CDD" id="cd16017">
    <property type="entry name" value="LptA"/>
    <property type="match status" value="1"/>
</dbReference>
<feature type="transmembrane region" description="Helical" evidence="7">
    <location>
        <begin position="121"/>
        <end position="140"/>
    </location>
</feature>
<sequence length="578" mass="65965">MSTVQERQAGSRIDWAGIGWMFLFFWYFSGVTHLMIKLSDSAGFSGLRQSIIMSLIWLAPLLLLPARTRMLGGVLGLILWLASLPAFGYFLVYGQEFSQSVIFILFESNVAEGSEYLAQYFSWWMPLAYLAYAGGAWLLWRRLRPVYLGKQARVLVPATLVLAVLGYPLGKEYVQTDSWGEAVEHLQTRMEPAVPWQLVMGFEKYQQQLSEMQRLLASNAAVAPLRNLQDMEGDKPRTLVLVIGESTNRQRMSLYGYPRQTTPELDTLRDQLDIFDNVVTPRPYTIEALQQVLTFADQQNPEAYLTTPSLLNMMKQAGYKTFWITNQQTLTERNTMLTTFSKQADEQAYLNQNRNQNARQYDGDVLEPFARALADNSPRKLIVVHLLGTHMSYRFRYPQEFERFTTDEGAPKNVTRHQLPTYNSYDNAVLYNDFVVGSLIKTYAETDPNGFLVYLSDHGEAVFDAPAASVLGRNEASPTSPMYTVPFIVWRSPQWRADDPRDLQAARSRPYSSEHFIHTFADLARIRFDELDLSKSLVSQQFEPRPLLIGNPTVPRSMIDFSLIQPRSVVDGKKVAQN</sequence>
<dbReference type="Gene3D" id="3.40.720.10">
    <property type="entry name" value="Alkaline Phosphatase, subunit A"/>
    <property type="match status" value="1"/>
</dbReference>
<dbReference type="AlphaFoldDB" id="A0A7X0BPI2"/>
<evidence type="ECO:0000256" key="1">
    <source>
        <dbReference type="ARBA" id="ARBA00004651"/>
    </source>
</evidence>
<feature type="transmembrane region" description="Helical" evidence="7">
    <location>
        <begin position="12"/>
        <end position="36"/>
    </location>
</feature>
<comment type="subcellular location">
    <subcellularLocation>
        <location evidence="1">Cell membrane</location>
        <topology evidence="1">Multi-pass membrane protein</topology>
    </subcellularLocation>
</comment>
<dbReference type="EMBL" id="JACHLL010000001">
    <property type="protein sequence ID" value="MBB6340282.1"/>
    <property type="molecule type" value="Genomic_DNA"/>
</dbReference>
<dbReference type="InterPro" id="IPR047787">
    <property type="entry name" value="EptC/CptA"/>
</dbReference>
<feature type="transmembrane region" description="Helical" evidence="7">
    <location>
        <begin position="42"/>
        <end position="64"/>
    </location>
</feature>
<dbReference type="InterPro" id="IPR058130">
    <property type="entry name" value="PEA_transf_C"/>
</dbReference>
<dbReference type="NCBIfam" id="NF012179">
    <property type="entry name" value="CptA"/>
    <property type="match status" value="1"/>
</dbReference>
<evidence type="ECO:0000256" key="6">
    <source>
        <dbReference type="ARBA" id="ARBA00023136"/>
    </source>
</evidence>
<evidence type="ECO:0000256" key="5">
    <source>
        <dbReference type="ARBA" id="ARBA00022989"/>
    </source>
</evidence>
<evidence type="ECO:0000256" key="2">
    <source>
        <dbReference type="ARBA" id="ARBA00022475"/>
    </source>
</evidence>
<dbReference type="SUPFAM" id="SSF53649">
    <property type="entry name" value="Alkaline phosphatase-like"/>
    <property type="match status" value="1"/>
</dbReference>
<protein>
    <submittedName>
        <fullName evidence="9">Heptose-I-phosphate ethanolaminephosphotransferase</fullName>
        <ecNumber evidence="9">2.7.8.-</ecNumber>
    </submittedName>
</protein>
<dbReference type="PANTHER" id="PTHR30443:SF2">
    <property type="entry name" value="PHOSPHOETHANOLAMINE TRANSFERASE EPTC"/>
    <property type="match status" value="1"/>
</dbReference>
<keyword evidence="6 7" id="KW-0472">Membrane</keyword>
<evidence type="ECO:0000256" key="7">
    <source>
        <dbReference type="SAM" id="Phobius"/>
    </source>
</evidence>
<name>A0A7X0BPI2_9PSED</name>
<evidence type="ECO:0000313" key="10">
    <source>
        <dbReference type="Proteomes" id="UP000557193"/>
    </source>
</evidence>
<dbReference type="InterPro" id="IPR017850">
    <property type="entry name" value="Alkaline_phosphatase_core_sf"/>
</dbReference>
<keyword evidence="5 7" id="KW-1133">Transmembrane helix</keyword>
<comment type="caution">
    <text evidence="9">The sequence shown here is derived from an EMBL/GenBank/DDBJ whole genome shotgun (WGS) entry which is preliminary data.</text>
</comment>
<feature type="domain" description="Sulfatase N-terminal" evidence="8">
    <location>
        <begin position="237"/>
        <end position="525"/>
    </location>
</feature>
<proteinExistence type="predicted"/>
<reference evidence="9 10" key="1">
    <citation type="submission" date="2020-08" db="EMBL/GenBank/DDBJ databases">
        <title>Functional genomics of gut bacteria from endangered species of beetles.</title>
        <authorList>
            <person name="Carlos-Shanley C."/>
        </authorList>
    </citation>
    <scope>NUCLEOTIDE SEQUENCE [LARGE SCALE GENOMIC DNA]</scope>
    <source>
        <strain evidence="9 10">S00202</strain>
    </source>
</reference>
<dbReference type="InterPro" id="IPR000917">
    <property type="entry name" value="Sulfatase_N"/>
</dbReference>
<dbReference type="InterPro" id="IPR040423">
    <property type="entry name" value="PEA_transferase"/>
</dbReference>
<dbReference type="GO" id="GO:0005886">
    <property type="term" value="C:plasma membrane"/>
    <property type="evidence" value="ECO:0007669"/>
    <property type="project" value="UniProtKB-SubCell"/>
</dbReference>
<feature type="transmembrane region" description="Helical" evidence="7">
    <location>
        <begin position="71"/>
        <end position="92"/>
    </location>
</feature>
<gene>
    <name evidence="9" type="ORF">HNP49_000432</name>
</gene>
<dbReference type="Pfam" id="PF00884">
    <property type="entry name" value="Sulfatase"/>
    <property type="match status" value="1"/>
</dbReference>
<evidence type="ECO:0000259" key="8">
    <source>
        <dbReference type="Pfam" id="PF00884"/>
    </source>
</evidence>